<sequence length="97" mass="11388">MQMQIPSLPVQTCWEAGAWARWMVGEHQVEWNVSKKLETFPIVALIRALLISIWSKRLTITAKVKMPPNIRQRFACISVRNSIHQLELRFHGWNDHL</sequence>
<proteinExistence type="predicted"/>
<organism evidence="1 2">
    <name type="scientific">Stenotrophomonas maltophilia</name>
    <name type="common">Pseudomonas maltophilia</name>
    <name type="synonym">Xanthomonas maltophilia</name>
    <dbReference type="NCBI Taxonomy" id="40324"/>
    <lineage>
        <taxon>Bacteria</taxon>
        <taxon>Pseudomonadati</taxon>
        <taxon>Pseudomonadota</taxon>
        <taxon>Gammaproteobacteria</taxon>
        <taxon>Lysobacterales</taxon>
        <taxon>Lysobacteraceae</taxon>
        <taxon>Stenotrophomonas</taxon>
        <taxon>Stenotrophomonas maltophilia group</taxon>
    </lineage>
</organism>
<accession>A0ABD7BZA6</accession>
<name>A0ABD7BZA6_STEMA</name>
<evidence type="ECO:0000313" key="1">
    <source>
        <dbReference type="EMBL" id="QQQ40783.1"/>
    </source>
</evidence>
<protein>
    <submittedName>
        <fullName evidence="1">Uncharacterized protein</fullName>
    </submittedName>
</protein>
<dbReference type="AlphaFoldDB" id="A0ABD7BZA6"/>
<reference evidence="1 2" key="1">
    <citation type="submission" date="2021-01" db="EMBL/GenBank/DDBJ databases">
        <title>Genome Characterization of a novel Stenotrophomonas isolate with high keratinase activity.</title>
        <authorList>
            <person name="Cao Z.-J."/>
        </authorList>
    </citation>
    <scope>NUCLEOTIDE SEQUENCE [LARGE SCALE GENOMIC DNA]</scope>
    <source>
        <strain evidence="1 2">DHHJ</strain>
    </source>
</reference>
<dbReference type="Proteomes" id="UP000596095">
    <property type="component" value="Chromosome"/>
</dbReference>
<dbReference type="EMBL" id="CP067993">
    <property type="protein sequence ID" value="QQQ40783.1"/>
    <property type="molecule type" value="Genomic_DNA"/>
</dbReference>
<gene>
    <name evidence="1" type="ORF">JJL50_12455</name>
</gene>
<evidence type="ECO:0000313" key="2">
    <source>
        <dbReference type="Proteomes" id="UP000596095"/>
    </source>
</evidence>
<dbReference type="RefSeq" id="WP_201116525.1">
    <property type="nucleotide sequence ID" value="NZ_CP067993.1"/>
</dbReference>